<comment type="caution">
    <text evidence="2">The sequence shown here is derived from an EMBL/GenBank/DDBJ whole genome shotgun (WGS) entry which is preliminary data.</text>
</comment>
<reference evidence="2 3" key="1">
    <citation type="submission" date="2019-06" db="EMBL/GenBank/DDBJ databases">
        <title>Draft genome sequence of the filamentous fungus Phialemoniopsis curvata isolated from diesel fuel.</title>
        <authorList>
            <person name="Varaljay V.A."/>
            <person name="Lyon W.J."/>
            <person name="Crouch A.L."/>
            <person name="Drake C.E."/>
            <person name="Hollomon J.M."/>
            <person name="Nadeau L.J."/>
            <person name="Nunn H.S."/>
            <person name="Stevenson B.S."/>
            <person name="Bojanowski C.L."/>
            <person name="Crookes-Goodson W.J."/>
        </authorList>
    </citation>
    <scope>NUCLEOTIDE SEQUENCE [LARGE SCALE GENOMIC DNA]</scope>
    <source>
        <strain evidence="2 3">D216</strain>
    </source>
</reference>
<dbReference type="EMBL" id="SKBQ01000071">
    <property type="protein sequence ID" value="TPX08898.1"/>
    <property type="molecule type" value="Genomic_DNA"/>
</dbReference>
<feature type="compositionally biased region" description="Basic and acidic residues" evidence="1">
    <location>
        <begin position="148"/>
        <end position="171"/>
    </location>
</feature>
<evidence type="ECO:0000313" key="3">
    <source>
        <dbReference type="Proteomes" id="UP000319257"/>
    </source>
</evidence>
<feature type="compositionally biased region" description="Gly residues" evidence="1">
    <location>
        <begin position="288"/>
        <end position="298"/>
    </location>
</feature>
<accession>A0A507AVM9</accession>
<keyword evidence="3" id="KW-1185">Reference proteome</keyword>
<name>A0A507AVM9_9PEZI</name>
<proteinExistence type="predicted"/>
<dbReference type="InParanoid" id="A0A507AVM9"/>
<sequence length="308" mass="33228">MFSLHDIQMLDAWPLVGLDANLVPRQPLLQDQHPPLLLLLIPRRDVLPKIELLQEVPALPRRQGGLAIQLRSIWHHNRPRLPVRAACAAVAAVAAVGARTPPLVGLGHDRIPHQPCLHVSIIAISCSSRSLSSAAPASRPAHRAQAHLRVEDGHRAHGRREQHALRREHLRAPPPRVKVPRRRRPRGPRKPRRPQGGPRRQARRGRGQRGEPAPVAAGEADVAPEPVERRVPERAVGGPRAPARGAQHGEAQAERQGLEGEPRGREVVARRDEVVSPVGPEAEEGRPGVSGGGGGGGGEGEDEAEALG</sequence>
<evidence type="ECO:0000256" key="1">
    <source>
        <dbReference type="SAM" id="MobiDB-lite"/>
    </source>
</evidence>
<feature type="compositionally biased region" description="Basic residues" evidence="1">
    <location>
        <begin position="178"/>
        <end position="193"/>
    </location>
</feature>
<organism evidence="2 3">
    <name type="scientific">Thyridium curvatum</name>
    <dbReference type="NCBI Taxonomy" id="1093900"/>
    <lineage>
        <taxon>Eukaryota</taxon>
        <taxon>Fungi</taxon>
        <taxon>Dikarya</taxon>
        <taxon>Ascomycota</taxon>
        <taxon>Pezizomycotina</taxon>
        <taxon>Sordariomycetes</taxon>
        <taxon>Sordariomycetidae</taxon>
        <taxon>Thyridiales</taxon>
        <taxon>Thyridiaceae</taxon>
        <taxon>Thyridium</taxon>
    </lineage>
</organism>
<gene>
    <name evidence="2" type="ORF">E0L32_009602</name>
</gene>
<protein>
    <submittedName>
        <fullName evidence="2">Uncharacterized protein</fullName>
    </submittedName>
</protein>
<feature type="compositionally biased region" description="Acidic residues" evidence="1">
    <location>
        <begin position="299"/>
        <end position="308"/>
    </location>
</feature>
<feature type="region of interest" description="Disordered" evidence="1">
    <location>
        <begin position="133"/>
        <end position="308"/>
    </location>
</feature>
<feature type="compositionally biased region" description="Low complexity" evidence="1">
    <location>
        <begin position="234"/>
        <end position="246"/>
    </location>
</feature>
<dbReference type="AlphaFoldDB" id="A0A507AVM9"/>
<feature type="compositionally biased region" description="Basic and acidic residues" evidence="1">
    <location>
        <begin position="251"/>
        <end position="274"/>
    </location>
</feature>
<evidence type="ECO:0000313" key="2">
    <source>
        <dbReference type="EMBL" id="TPX08898.1"/>
    </source>
</evidence>
<dbReference type="GeneID" id="41977049"/>
<dbReference type="Proteomes" id="UP000319257">
    <property type="component" value="Unassembled WGS sequence"/>
</dbReference>
<dbReference type="RefSeq" id="XP_030990609.1">
    <property type="nucleotide sequence ID" value="XM_031144585.1"/>
</dbReference>